<evidence type="ECO:0000256" key="7">
    <source>
        <dbReference type="ARBA" id="ARBA00023054"/>
    </source>
</evidence>
<reference evidence="10" key="1">
    <citation type="submission" date="2021-12" db="EMBL/GenBank/DDBJ databases">
        <title>Convergent genome expansion in fungi linked to evolution of root-endophyte symbiosis.</title>
        <authorList>
            <consortium name="DOE Joint Genome Institute"/>
            <person name="Ke Y.-H."/>
            <person name="Bonito G."/>
            <person name="Liao H.-L."/>
            <person name="Looney B."/>
            <person name="Rojas-Flechas A."/>
            <person name="Nash J."/>
            <person name="Hameed K."/>
            <person name="Schadt C."/>
            <person name="Martin F."/>
            <person name="Crous P.W."/>
            <person name="Miettinen O."/>
            <person name="Magnuson J.K."/>
            <person name="Labbe J."/>
            <person name="Jacobson D."/>
            <person name="Doktycz M.J."/>
            <person name="Veneault-Fourrey C."/>
            <person name="Kuo A."/>
            <person name="Mondo S."/>
            <person name="Calhoun S."/>
            <person name="Riley R."/>
            <person name="Ohm R."/>
            <person name="LaButti K."/>
            <person name="Andreopoulos B."/>
            <person name="Pangilinan J."/>
            <person name="Nolan M."/>
            <person name="Tritt A."/>
            <person name="Clum A."/>
            <person name="Lipzen A."/>
            <person name="Daum C."/>
            <person name="Barry K."/>
            <person name="Grigoriev I.V."/>
            <person name="Vilgalys R."/>
        </authorList>
    </citation>
    <scope>NUCLEOTIDE SEQUENCE</scope>
    <source>
        <strain evidence="10">PMI_201</strain>
    </source>
</reference>
<dbReference type="AlphaFoldDB" id="A0AAD4KRD0"/>
<dbReference type="Pfam" id="PF04420">
    <property type="entry name" value="CHD5"/>
    <property type="match status" value="1"/>
</dbReference>
<organism evidence="10 11">
    <name type="scientific">Talaromyces proteolyticus</name>
    <dbReference type="NCBI Taxonomy" id="1131652"/>
    <lineage>
        <taxon>Eukaryota</taxon>
        <taxon>Fungi</taxon>
        <taxon>Dikarya</taxon>
        <taxon>Ascomycota</taxon>
        <taxon>Pezizomycotina</taxon>
        <taxon>Eurotiomycetes</taxon>
        <taxon>Eurotiomycetidae</taxon>
        <taxon>Eurotiales</taxon>
        <taxon>Trichocomaceae</taxon>
        <taxon>Talaromyces</taxon>
        <taxon>Talaromyces sect. Bacilispori</taxon>
    </lineage>
</organism>
<dbReference type="Proteomes" id="UP001201262">
    <property type="component" value="Unassembled WGS sequence"/>
</dbReference>
<dbReference type="EMBL" id="JAJTJA010000006">
    <property type="protein sequence ID" value="KAH8697258.1"/>
    <property type="molecule type" value="Genomic_DNA"/>
</dbReference>
<proteinExistence type="inferred from homology"/>
<dbReference type="PANTHER" id="PTHR42650:SF1">
    <property type="entry name" value="GUIDED ENTRY OF TAIL-ANCHORED PROTEINS FACTOR 1"/>
    <property type="match status" value="1"/>
</dbReference>
<feature type="topological domain" description="Lumenal" evidence="9">
    <location>
        <begin position="1"/>
        <end position="4"/>
    </location>
</feature>
<evidence type="ECO:0000256" key="8">
    <source>
        <dbReference type="ARBA" id="ARBA00023136"/>
    </source>
</evidence>
<accession>A0AAD4KRD0</accession>
<evidence type="ECO:0000256" key="2">
    <source>
        <dbReference type="ARBA" id="ARBA00010799"/>
    </source>
</evidence>
<dbReference type="Gene3D" id="1.10.287.660">
    <property type="entry name" value="Helix hairpin bin"/>
    <property type="match status" value="1"/>
</dbReference>
<dbReference type="InterPro" id="IPR027538">
    <property type="entry name" value="Get1_fungi"/>
</dbReference>
<keyword evidence="7" id="KW-0175">Coiled coil</keyword>
<keyword evidence="4 9" id="KW-0812">Transmembrane</keyword>
<comment type="caution">
    <text evidence="10">The sequence shown here is derived from an EMBL/GenBank/DDBJ whole genome shotgun (WGS) entry which is preliminary data.</text>
</comment>
<evidence type="ECO:0000313" key="10">
    <source>
        <dbReference type="EMBL" id="KAH8697258.1"/>
    </source>
</evidence>
<feature type="topological domain" description="Cytoplasmic" evidence="9">
    <location>
        <begin position="173"/>
        <end position="202"/>
    </location>
</feature>
<keyword evidence="3 9" id="KW-0813">Transport</keyword>
<comment type="subcellular location">
    <subcellularLocation>
        <location evidence="1">Endoplasmic reticulum membrane</location>
        <topology evidence="1">Multi-pass membrane protein</topology>
    </subcellularLocation>
</comment>
<evidence type="ECO:0000256" key="9">
    <source>
        <dbReference type="HAMAP-Rule" id="MF_03113"/>
    </source>
</evidence>
<dbReference type="GO" id="GO:0005789">
    <property type="term" value="C:endoplasmic reticulum membrane"/>
    <property type="evidence" value="ECO:0007669"/>
    <property type="project" value="UniProtKB-SubCell"/>
</dbReference>
<evidence type="ECO:0000256" key="5">
    <source>
        <dbReference type="ARBA" id="ARBA00022824"/>
    </source>
</evidence>
<evidence type="ECO:0000256" key="1">
    <source>
        <dbReference type="ARBA" id="ARBA00004477"/>
    </source>
</evidence>
<comment type="caution">
    <text evidence="9">Lacks conserved residue(s) required for the propagation of feature annotation.</text>
</comment>
<dbReference type="InterPro" id="IPR029012">
    <property type="entry name" value="Helix_hairpin_bin_sf"/>
</dbReference>
<keyword evidence="11" id="KW-1185">Reference proteome</keyword>
<name>A0AAD4KRD0_9EURO</name>
<evidence type="ECO:0000256" key="4">
    <source>
        <dbReference type="ARBA" id="ARBA00022692"/>
    </source>
</evidence>
<comment type="similarity">
    <text evidence="2 9">Belongs to the WRB/GET1 family.</text>
</comment>
<dbReference type="GO" id="GO:0071816">
    <property type="term" value="P:tail-anchored membrane protein insertion into ER membrane"/>
    <property type="evidence" value="ECO:0007669"/>
    <property type="project" value="InterPro"/>
</dbReference>
<dbReference type="GO" id="GO:0043495">
    <property type="term" value="F:protein-membrane adaptor activity"/>
    <property type="evidence" value="ECO:0007669"/>
    <property type="project" value="TreeGrafter"/>
</dbReference>
<protein>
    <submittedName>
        <fullName evidence="10">Protein get1</fullName>
    </submittedName>
</protein>
<evidence type="ECO:0000313" key="11">
    <source>
        <dbReference type="Proteomes" id="UP001201262"/>
    </source>
</evidence>
<dbReference type="HAMAP" id="MF_03113">
    <property type="entry name" value="Get1"/>
    <property type="match status" value="1"/>
</dbReference>
<keyword evidence="6 9" id="KW-1133">Transmembrane helix</keyword>
<sequence>MISLLLLVFLVHLAIYIINTIGASTVDNLLWLLYLRLPTTLLQDSRKHQELKRDVVQFKREMNATSSQDEFAKWAKLRRRHDKALDEYEAMNRSIGAQKTSFEWKVKTARWISTNGFKIFLQFYYSKTPIFDLPPGWFPYPVEWILSFPRAPLGTVSIQVWGSVCATVIPLSGDIVTSVVQKIVPPQAIPAGGKSEAPKKEL</sequence>
<gene>
    <name evidence="9" type="primary">GET1</name>
    <name evidence="10" type="ORF">BGW36DRAFT_427224</name>
</gene>
<dbReference type="FunFam" id="1.10.287.660:FF:000006">
    <property type="entry name" value="Protein GET1"/>
    <property type="match status" value="1"/>
</dbReference>
<keyword evidence="8 9" id="KW-0472">Membrane</keyword>
<dbReference type="GO" id="GO:0043529">
    <property type="term" value="C:GET complex"/>
    <property type="evidence" value="ECO:0007669"/>
    <property type="project" value="InterPro"/>
</dbReference>
<dbReference type="PANTHER" id="PTHR42650">
    <property type="entry name" value="TAIL-ANCHORED PROTEIN INSERTION RECEPTOR WRB"/>
    <property type="match status" value="1"/>
</dbReference>
<evidence type="ECO:0000256" key="3">
    <source>
        <dbReference type="ARBA" id="ARBA00022448"/>
    </source>
</evidence>
<evidence type="ECO:0000256" key="6">
    <source>
        <dbReference type="ARBA" id="ARBA00022989"/>
    </source>
</evidence>
<dbReference type="InterPro" id="IPR028945">
    <property type="entry name" value="Get1"/>
</dbReference>
<keyword evidence="5 9" id="KW-0256">Endoplasmic reticulum</keyword>